<name>A0ABQ9GBR5_9NEOP</name>
<reference evidence="1 2" key="1">
    <citation type="submission" date="2023-02" db="EMBL/GenBank/DDBJ databases">
        <title>LHISI_Scaffold_Assembly.</title>
        <authorList>
            <person name="Stuart O.P."/>
            <person name="Cleave R."/>
            <person name="Magrath M.J.L."/>
            <person name="Mikheyev A.S."/>
        </authorList>
    </citation>
    <scope>NUCLEOTIDE SEQUENCE [LARGE SCALE GENOMIC DNA]</scope>
    <source>
        <strain evidence="1">Daus_M_001</strain>
        <tissue evidence="1">Leg muscle</tissue>
    </source>
</reference>
<proteinExistence type="predicted"/>
<organism evidence="1 2">
    <name type="scientific">Dryococelus australis</name>
    <dbReference type="NCBI Taxonomy" id="614101"/>
    <lineage>
        <taxon>Eukaryota</taxon>
        <taxon>Metazoa</taxon>
        <taxon>Ecdysozoa</taxon>
        <taxon>Arthropoda</taxon>
        <taxon>Hexapoda</taxon>
        <taxon>Insecta</taxon>
        <taxon>Pterygota</taxon>
        <taxon>Neoptera</taxon>
        <taxon>Polyneoptera</taxon>
        <taxon>Phasmatodea</taxon>
        <taxon>Verophasmatodea</taxon>
        <taxon>Anareolatae</taxon>
        <taxon>Phasmatidae</taxon>
        <taxon>Eurycanthinae</taxon>
        <taxon>Dryococelus</taxon>
    </lineage>
</organism>
<sequence>MNAVKYRVVSGVVWTNRTMLQRSAQQASWGVHLGRRHMEKDAFRCSTVPSCRRRITRHGLIPWLVEGIPAYRCLAMQAPIAATGYPDCRSRVIGVFGQAVQLRDMGNSLLPARYPRRRQAEFLIGRRHPLPSKQRAELCVPTTWTRYERTRSLDAVVGVTSIPPTRRQLLISRLGEPGSTPGEVATGHSHVEIVPDGAACRRVFSGVSPTPADESRRCSITHLGSETSRVIVVKVEQRRNERAGEMGDSRENLTISGIVRHDSRMRKFGSDPSGDWTRFTLATSLQGLPTCSDIDQFLSENIKGQLGLHVSGCPRREEEFVLPPPLRTKSGLLRVETSDKNDFRNLITCIRPRDLHPSFQVQSQEFKRAPDLQARLYSRMYKYADINRTSVVCCHHGRWQLDTVLQEVSNINGYLTHVKMRLVISSSFIRKIGVLIANKTQDGNPYFDNHFKEKAILSGLVTEAFGLEKPPGSFACAHSGIRCRREAGERVRAPCSCLACREAGRHKDAPVLLLRSAGTRQVEPAEANHDLGDTTCLSNVPGGVVVRLLASHQGEPGSIPGRATPGFSQVGIVLVGGFSRVKSLPNFVTLQSLNLQSAEVNFLSTGVH</sequence>
<dbReference type="EMBL" id="JARBHB010000013">
    <property type="protein sequence ID" value="KAJ8869859.1"/>
    <property type="molecule type" value="Genomic_DNA"/>
</dbReference>
<accession>A0ABQ9GBR5</accession>
<comment type="caution">
    <text evidence="1">The sequence shown here is derived from an EMBL/GenBank/DDBJ whole genome shotgun (WGS) entry which is preliminary data.</text>
</comment>
<keyword evidence="2" id="KW-1185">Reference proteome</keyword>
<protein>
    <submittedName>
        <fullName evidence="1">Uncharacterized protein</fullName>
    </submittedName>
</protein>
<dbReference type="Proteomes" id="UP001159363">
    <property type="component" value="Chromosome 12"/>
</dbReference>
<evidence type="ECO:0000313" key="2">
    <source>
        <dbReference type="Proteomes" id="UP001159363"/>
    </source>
</evidence>
<evidence type="ECO:0000313" key="1">
    <source>
        <dbReference type="EMBL" id="KAJ8869859.1"/>
    </source>
</evidence>
<gene>
    <name evidence="1" type="ORF">PR048_028868</name>
</gene>